<dbReference type="Proteomes" id="UP000182110">
    <property type="component" value="Unassembled WGS sequence"/>
</dbReference>
<dbReference type="AlphaFoldDB" id="A0AAN2PLL2"/>
<gene>
    <name evidence="2" type="ORF">BN1180_05210</name>
</gene>
<protein>
    <submittedName>
        <fullName evidence="2">Histidine kinase</fullName>
    </submittedName>
</protein>
<proteinExistence type="predicted"/>
<evidence type="ECO:0000259" key="1">
    <source>
        <dbReference type="Pfam" id="PF14417"/>
    </source>
</evidence>
<keyword evidence="3" id="KW-1185">Reference proteome</keyword>
<feature type="domain" description="MEDS" evidence="1">
    <location>
        <begin position="44"/>
        <end position="197"/>
    </location>
</feature>
<comment type="caution">
    <text evidence="2">The sequence shown here is derived from an EMBL/GenBank/DDBJ whole genome shotgun (WGS) entry which is preliminary data.</text>
</comment>
<dbReference type="GO" id="GO:0016301">
    <property type="term" value="F:kinase activity"/>
    <property type="evidence" value="ECO:0007669"/>
    <property type="project" value="UniProtKB-KW"/>
</dbReference>
<organism evidence="2 3">
    <name type="scientific">Peribacillus simplex</name>
    <dbReference type="NCBI Taxonomy" id="1478"/>
    <lineage>
        <taxon>Bacteria</taxon>
        <taxon>Bacillati</taxon>
        <taxon>Bacillota</taxon>
        <taxon>Bacilli</taxon>
        <taxon>Bacillales</taxon>
        <taxon>Bacillaceae</taxon>
        <taxon>Peribacillus</taxon>
    </lineage>
</organism>
<evidence type="ECO:0000313" key="3">
    <source>
        <dbReference type="Proteomes" id="UP000182110"/>
    </source>
</evidence>
<name>A0AAN2PLL2_9BACI</name>
<dbReference type="Pfam" id="PF14417">
    <property type="entry name" value="MEDS"/>
    <property type="match status" value="1"/>
</dbReference>
<keyword evidence="2" id="KW-0418">Kinase</keyword>
<evidence type="ECO:0000313" key="2">
    <source>
        <dbReference type="EMBL" id="CEG35002.1"/>
    </source>
</evidence>
<reference evidence="2 3" key="1">
    <citation type="journal article" date="2014" name="Genome Announc.">
        <title>Genome Sequence of Bacillus simplex Strain P558, Isolated from a Human Fecal Sample.</title>
        <authorList>
            <person name="Croce O."/>
            <person name="Hugon P."/>
            <person name="Lagier J.C."/>
            <person name="Bibi F."/>
            <person name="Robert C."/>
            <person name="Azhar E.I."/>
            <person name="Raoult D."/>
            <person name="Fournier P.E."/>
        </authorList>
    </citation>
    <scope>NUCLEOTIDE SEQUENCE [LARGE SCALE GENOMIC DNA]</scope>
    <source>
        <strain evidence="2 3">P558</strain>
    </source>
</reference>
<dbReference type="EMBL" id="CCXW01000001">
    <property type="protein sequence ID" value="CEG35002.1"/>
    <property type="molecule type" value="Genomic_DNA"/>
</dbReference>
<keyword evidence="2" id="KW-0808">Transferase</keyword>
<sequence>MSLLKILIFSCLSNSSIMEAIHERRIDILKSKMNQLFEDQKNIHVLYSYNEMENYIKQVLSYIQDGIMAGDYVILVENDRIYPLIHKELSTRLTKDQMELLHFVNNFDFYCSSGSYHPPAIEEYFNKTVHPYVENKISFRSWAHVEWATLEEPLHIIEEFERTVDKAVNVLSFPLICAYKGERMPDYLKTILLETHPYVLKDDDIIICEQYLPSSLK</sequence>
<accession>A0AAN2PLL2</accession>
<dbReference type="InterPro" id="IPR025847">
    <property type="entry name" value="MEDS_domain"/>
</dbReference>